<sequence length="103" mass="11476">MTVTLRSRSGGVGPNTSQVMSPNRGQGNSTEAKQSSDESAAEEEAEQPTEVENVSIMDAEDFRRRLAEMLGVYELLTLLIKDSHHRLVDRVRRQNACDRSIQS</sequence>
<name>A0A9W6XPE0_9STRA</name>
<proteinExistence type="predicted"/>
<dbReference type="Proteomes" id="UP001165121">
    <property type="component" value="Unassembled WGS sequence"/>
</dbReference>
<dbReference type="AlphaFoldDB" id="A0A9W6XPE0"/>
<dbReference type="EMBL" id="BSXT01001592">
    <property type="protein sequence ID" value="GMF43824.1"/>
    <property type="molecule type" value="Genomic_DNA"/>
</dbReference>
<evidence type="ECO:0000256" key="1">
    <source>
        <dbReference type="SAM" id="MobiDB-lite"/>
    </source>
</evidence>
<feature type="region of interest" description="Disordered" evidence="1">
    <location>
        <begin position="1"/>
        <end position="54"/>
    </location>
</feature>
<protein>
    <submittedName>
        <fullName evidence="2">Unnamed protein product</fullName>
    </submittedName>
</protein>
<feature type="compositionally biased region" description="Polar residues" evidence="1">
    <location>
        <begin position="14"/>
        <end position="30"/>
    </location>
</feature>
<accession>A0A9W6XPE0</accession>
<evidence type="ECO:0000313" key="2">
    <source>
        <dbReference type="EMBL" id="GMF43824.1"/>
    </source>
</evidence>
<comment type="caution">
    <text evidence="2">The sequence shown here is derived from an EMBL/GenBank/DDBJ whole genome shotgun (WGS) entry which is preliminary data.</text>
</comment>
<keyword evidence="3" id="KW-1185">Reference proteome</keyword>
<organism evidence="2 3">
    <name type="scientific">Phytophthora fragariaefolia</name>
    <dbReference type="NCBI Taxonomy" id="1490495"/>
    <lineage>
        <taxon>Eukaryota</taxon>
        <taxon>Sar</taxon>
        <taxon>Stramenopiles</taxon>
        <taxon>Oomycota</taxon>
        <taxon>Peronosporomycetes</taxon>
        <taxon>Peronosporales</taxon>
        <taxon>Peronosporaceae</taxon>
        <taxon>Phytophthora</taxon>
    </lineage>
</organism>
<reference evidence="2" key="1">
    <citation type="submission" date="2023-04" db="EMBL/GenBank/DDBJ databases">
        <title>Phytophthora fragariaefolia NBRC 109709.</title>
        <authorList>
            <person name="Ichikawa N."/>
            <person name="Sato H."/>
            <person name="Tonouchi N."/>
        </authorList>
    </citation>
    <scope>NUCLEOTIDE SEQUENCE</scope>
    <source>
        <strain evidence="2">NBRC 109709</strain>
    </source>
</reference>
<gene>
    <name evidence="2" type="ORF">Pfra01_001499200</name>
</gene>
<feature type="compositionally biased region" description="Acidic residues" evidence="1">
    <location>
        <begin position="39"/>
        <end position="49"/>
    </location>
</feature>
<evidence type="ECO:0000313" key="3">
    <source>
        <dbReference type="Proteomes" id="UP001165121"/>
    </source>
</evidence>